<evidence type="ECO:0000256" key="1">
    <source>
        <dbReference type="ARBA" id="ARBA00008571"/>
    </source>
</evidence>
<sequence length="98" mass="11171">MSGNNHIASPEADDEAAARFRRLRWRTRRGLLENDILLHRLLDSRASQGFLESELQALDQLLDLTDPVLLDLILERSQPEGDLDTPEIRALLTEIRAL</sequence>
<dbReference type="EMBL" id="AEQP01000003">
    <property type="protein sequence ID" value="EFV95305.1"/>
    <property type="molecule type" value="Genomic_DNA"/>
</dbReference>
<dbReference type="HOGENOM" id="CLU_103054_2_3_4"/>
<accession>E7RWD0</accession>
<dbReference type="RefSeq" id="WP_005672953.1">
    <property type="nucleotide sequence ID" value="NZ_CP146288.1"/>
</dbReference>
<dbReference type="InterPro" id="IPR005631">
    <property type="entry name" value="SDH"/>
</dbReference>
<evidence type="ECO:0000256" key="3">
    <source>
        <dbReference type="ARBA" id="ARBA00023186"/>
    </source>
</evidence>
<reference evidence="4 5" key="1">
    <citation type="submission" date="2010-12" db="EMBL/GenBank/DDBJ databases">
        <authorList>
            <person name="Muzny D."/>
            <person name="Qin X."/>
            <person name="Deng J."/>
            <person name="Jiang H."/>
            <person name="Liu Y."/>
            <person name="Qu J."/>
            <person name="Song X.-Z."/>
            <person name="Zhang L."/>
            <person name="Thornton R."/>
            <person name="Coyle M."/>
            <person name="Francisco L."/>
            <person name="Jackson L."/>
            <person name="Javaid M."/>
            <person name="Korchina V."/>
            <person name="Kovar C."/>
            <person name="Mata R."/>
            <person name="Mathew T."/>
            <person name="Ngo R."/>
            <person name="Nguyen L."/>
            <person name="Nguyen N."/>
            <person name="Okwuonu G."/>
            <person name="Ongeri F."/>
            <person name="Pham C."/>
            <person name="Simmons D."/>
            <person name="Wilczek-Boney K."/>
            <person name="Hale W."/>
            <person name="Jakkamsetti A."/>
            <person name="Pham P."/>
            <person name="Ruth R."/>
            <person name="San Lucas F."/>
            <person name="Warren J."/>
            <person name="Zhang J."/>
            <person name="Zhao Z."/>
            <person name="Zhou C."/>
            <person name="Zhu D."/>
            <person name="Lee S."/>
            <person name="Bess C."/>
            <person name="Blankenburg K."/>
            <person name="Forbes L."/>
            <person name="Fu Q."/>
            <person name="Gubbala S."/>
            <person name="Hirani K."/>
            <person name="Jayaseelan J.C."/>
            <person name="Lara F."/>
            <person name="Munidasa M."/>
            <person name="Palculict T."/>
            <person name="Patil S."/>
            <person name="Pu L.-L."/>
            <person name="Saada N."/>
            <person name="Tang L."/>
            <person name="Weissenberger G."/>
            <person name="Zhu Y."/>
            <person name="Hemphill L."/>
            <person name="Shang Y."/>
            <person name="Youmans B."/>
            <person name="Ayvaz T."/>
            <person name="Ross M."/>
            <person name="Santibanez J."/>
            <person name="Aqrawi P."/>
            <person name="Gross S."/>
            <person name="Joshi V."/>
            <person name="Fowler G."/>
            <person name="Nazareth L."/>
            <person name="Reid J."/>
            <person name="Worley K."/>
            <person name="Petrosino J."/>
            <person name="Highlander S."/>
            <person name="Gibbs R."/>
        </authorList>
    </citation>
    <scope>NUCLEOTIDE SEQUENCE [LARGE SCALE GENOMIC DNA]</scope>
    <source>
        <strain evidence="4 5">ATCC 51599</strain>
    </source>
</reference>
<proteinExistence type="inferred from homology"/>
<dbReference type="eggNOG" id="COG2938">
    <property type="taxonomic scope" value="Bacteria"/>
</dbReference>
<evidence type="ECO:0000313" key="5">
    <source>
        <dbReference type="Proteomes" id="UP000011021"/>
    </source>
</evidence>
<comment type="caution">
    <text evidence="4">The sequence shown here is derived from an EMBL/GenBank/DDBJ whole genome shotgun (WGS) entry which is preliminary data.</text>
</comment>
<evidence type="ECO:0000313" key="4">
    <source>
        <dbReference type="EMBL" id="EFV95305.1"/>
    </source>
</evidence>
<keyword evidence="3" id="KW-0143">Chaperone</keyword>
<dbReference type="Proteomes" id="UP000011021">
    <property type="component" value="Unassembled WGS sequence"/>
</dbReference>
<dbReference type="AlphaFoldDB" id="E7RWD0"/>
<dbReference type="InterPro" id="IPR036714">
    <property type="entry name" value="SDH_sf"/>
</dbReference>
<dbReference type="SUPFAM" id="SSF109910">
    <property type="entry name" value="YgfY-like"/>
    <property type="match status" value="1"/>
</dbReference>
<dbReference type="STRING" id="887898.HMPREF0551_0793"/>
<dbReference type="Pfam" id="PF03937">
    <property type="entry name" value="Sdh5"/>
    <property type="match status" value="1"/>
</dbReference>
<keyword evidence="5" id="KW-1185">Reference proteome</keyword>
<dbReference type="Gene3D" id="1.10.150.250">
    <property type="entry name" value="Flavinator of succinate dehydrogenase"/>
    <property type="match status" value="1"/>
</dbReference>
<comment type="similarity">
    <text evidence="1">Belongs to the SdhE FAD assembly factor family.</text>
</comment>
<evidence type="ECO:0000256" key="2">
    <source>
        <dbReference type="ARBA" id="ARBA00019418"/>
    </source>
</evidence>
<organism evidence="4 5">
    <name type="scientific">Lautropia mirabilis ATCC 51599</name>
    <dbReference type="NCBI Taxonomy" id="887898"/>
    <lineage>
        <taxon>Bacteria</taxon>
        <taxon>Pseudomonadati</taxon>
        <taxon>Pseudomonadota</taxon>
        <taxon>Betaproteobacteria</taxon>
        <taxon>Burkholderiales</taxon>
        <taxon>Burkholderiaceae</taxon>
        <taxon>Lautropia</taxon>
    </lineage>
</organism>
<protein>
    <recommendedName>
        <fullName evidence="2">FAD assembly factor SdhE</fullName>
    </recommendedName>
</protein>
<gene>
    <name evidence="4" type="ORF">HMPREF0551_0793</name>
</gene>
<name>E7RWD0_9BURK</name>